<reference evidence="2" key="1">
    <citation type="submission" date="2016-04" db="EMBL/GenBank/DDBJ databases">
        <authorList>
            <person name="Evans L.H."/>
            <person name="Alamgir A."/>
            <person name="Owens N."/>
            <person name="Weber N.D."/>
            <person name="Virtaneva K."/>
            <person name="Barbian K."/>
            <person name="Babar A."/>
            <person name="Rosenke K."/>
        </authorList>
    </citation>
    <scope>NUCLEOTIDE SEQUENCE</scope>
    <source>
        <strain evidence="2">86</strain>
    </source>
</reference>
<proteinExistence type="predicted"/>
<dbReference type="Gene3D" id="2.10.270.10">
    <property type="entry name" value="Cholin Binding"/>
    <property type="match status" value="1"/>
</dbReference>
<dbReference type="SUPFAM" id="SSF69360">
    <property type="entry name" value="Cell wall binding repeat"/>
    <property type="match status" value="1"/>
</dbReference>
<dbReference type="EMBL" id="FLUN01000002">
    <property type="protein sequence ID" value="SBW12525.1"/>
    <property type="molecule type" value="Genomic_DNA"/>
</dbReference>
<evidence type="ECO:0000256" key="1">
    <source>
        <dbReference type="ARBA" id="ARBA00022737"/>
    </source>
</evidence>
<accession>A0A212KLQ9</accession>
<keyword evidence="1" id="KW-0677">Repeat</keyword>
<gene>
    <name evidence="2" type="ORF">KL86CLO1_20001</name>
</gene>
<protein>
    <submittedName>
        <fullName evidence="2">Uncharacterized protein</fullName>
    </submittedName>
</protein>
<sequence>MLVGFWNLGANGESETYYFTADGSMVFGKWLQIDRKWYYFYDDGKLAKSTKIDGYEVDENGVRKTK</sequence>
<organism evidence="2">
    <name type="scientific">uncultured Eubacteriales bacterium</name>
    <dbReference type="NCBI Taxonomy" id="172733"/>
    <lineage>
        <taxon>Bacteria</taxon>
        <taxon>Bacillati</taxon>
        <taxon>Bacillota</taxon>
        <taxon>Clostridia</taxon>
        <taxon>Eubacteriales</taxon>
        <taxon>environmental samples</taxon>
    </lineage>
</organism>
<dbReference type="InterPro" id="IPR018337">
    <property type="entry name" value="Cell_wall/Cho-bd_repeat"/>
</dbReference>
<dbReference type="Pfam" id="PF19127">
    <property type="entry name" value="Choline_bind_3"/>
    <property type="match status" value="1"/>
</dbReference>
<dbReference type="AlphaFoldDB" id="A0A212KLQ9"/>
<name>A0A212KLQ9_9FIRM</name>
<evidence type="ECO:0000313" key="2">
    <source>
        <dbReference type="EMBL" id="SBW12525.1"/>
    </source>
</evidence>